<dbReference type="AlphaFoldDB" id="A0AAV4D5Q2"/>
<dbReference type="SMART" id="SM00703">
    <property type="entry name" value="NRF"/>
    <property type="match status" value="1"/>
</dbReference>
<gene>
    <name evidence="5" type="ORF">PoB_006579100</name>
</gene>
<keyword evidence="2" id="KW-1133">Transmembrane helix</keyword>
<feature type="transmembrane region" description="Helical" evidence="2">
    <location>
        <begin position="624"/>
        <end position="648"/>
    </location>
</feature>
<feature type="transmembrane region" description="Helical" evidence="2">
    <location>
        <begin position="351"/>
        <end position="376"/>
    </location>
</feature>
<feature type="region of interest" description="Disordered" evidence="1">
    <location>
        <begin position="514"/>
        <end position="540"/>
    </location>
</feature>
<feature type="signal peptide" evidence="3">
    <location>
        <begin position="1"/>
        <end position="25"/>
    </location>
</feature>
<accession>A0AAV4D5Q2</accession>
<feature type="transmembrane region" description="Helical" evidence="2">
    <location>
        <begin position="586"/>
        <end position="604"/>
    </location>
</feature>
<evidence type="ECO:0000313" key="6">
    <source>
        <dbReference type="Proteomes" id="UP000735302"/>
    </source>
</evidence>
<dbReference type="PANTHER" id="PTHR11161">
    <property type="entry name" value="O-ACYLTRANSFERASE"/>
    <property type="match status" value="1"/>
</dbReference>
<evidence type="ECO:0000256" key="3">
    <source>
        <dbReference type="SAM" id="SignalP"/>
    </source>
</evidence>
<feature type="compositionally biased region" description="Basic and acidic residues" evidence="1">
    <location>
        <begin position="529"/>
        <end position="538"/>
    </location>
</feature>
<comment type="caution">
    <text evidence="5">The sequence shown here is derived from an EMBL/GenBank/DDBJ whole genome shotgun (WGS) entry which is preliminary data.</text>
</comment>
<dbReference type="InterPro" id="IPR002656">
    <property type="entry name" value="Acyl_transf_3_dom"/>
</dbReference>
<dbReference type="EMBL" id="BLXT01007473">
    <property type="protein sequence ID" value="GFO39286.1"/>
    <property type="molecule type" value="Genomic_DNA"/>
</dbReference>
<reference evidence="5 6" key="1">
    <citation type="journal article" date="2021" name="Elife">
        <title>Chloroplast acquisition without the gene transfer in kleptoplastic sea slugs, Plakobranchus ocellatus.</title>
        <authorList>
            <person name="Maeda T."/>
            <person name="Takahashi S."/>
            <person name="Yoshida T."/>
            <person name="Shimamura S."/>
            <person name="Takaki Y."/>
            <person name="Nagai Y."/>
            <person name="Toyoda A."/>
            <person name="Suzuki Y."/>
            <person name="Arimoto A."/>
            <person name="Ishii H."/>
            <person name="Satoh N."/>
            <person name="Nishiyama T."/>
            <person name="Hasebe M."/>
            <person name="Maruyama T."/>
            <person name="Minagawa J."/>
            <person name="Obokata J."/>
            <person name="Shigenobu S."/>
        </authorList>
    </citation>
    <scope>NUCLEOTIDE SEQUENCE [LARGE SCALE GENOMIC DNA]</scope>
</reference>
<feature type="domain" description="Nose resistant-to-fluoxetine protein N-terminal" evidence="4">
    <location>
        <begin position="219"/>
        <end position="346"/>
    </location>
</feature>
<organism evidence="5 6">
    <name type="scientific">Plakobranchus ocellatus</name>
    <dbReference type="NCBI Taxonomy" id="259542"/>
    <lineage>
        <taxon>Eukaryota</taxon>
        <taxon>Metazoa</taxon>
        <taxon>Spiralia</taxon>
        <taxon>Lophotrochozoa</taxon>
        <taxon>Mollusca</taxon>
        <taxon>Gastropoda</taxon>
        <taxon>Heterobranchia</taxon>
        <taxon>Euthyneura</taxon>
        <taxon>Panpulmonata</taxon>
        <taxon>Sacoglossa</taxon>
        <taxon>Placobranchoidea</taxon>
        <taxon>Plakobranchidae</taxon>
        <taxon>Plakobranchus</taxon>
    </lineage>
</organism>
<protein>
    <submittedName>
        <fullName evidence="5">Nose resistant to fluoxetine protein 6-like</fullName>
    </submittedName>
</protein>
<dbReference type="GO" id="GO:0016747">
    <property type="term" value="F:acyltransferase activity, transferring groups other than amino-acyl groups"/>
    <property type="evidence" value="ECO:0007669"/>
    <property type="project" value="InterPro"/>
</dbReference>
<feature type="region of interest" description="Disordered" evidence="1">
    <location>
        <begin position="78"/>
        <end position="97"/>
    </location>
</feature>
<dbReference type="Pfam" id="PF01757">
    <property type="entry name" value="Acyl_transf_3"/>
    <property type="match status" value="1"/>
</dbReference>
<evidence type="ECO:0000313" key="5">
    <source>
        <dbReference type="EMBL" id="GFO39286.1"/>
    </source>
</evidence>
<evidence type="ECO:0000256" key="1">
    <source>
        <dbReference type="SAM" id="MobiDB-lite"/>
    </source>
</evidence>
<dbReference type="PANTHER" id="PTHR11161:SF0">
    <property type="entry name" value="O-ACYLTRANSFERASE LIKE PROTEIN"/>
    <property type="match status" value="1"/>
</dbReference>
<evidence type="ECO:0000259" key="4">
    <source>
        <dbReference type="SMART" id="SM00703"/>
    </source>
</evidence>
<evidence type="ECO:0000256" key="2">
    <source>
        <dbReference type="SAM" id="Phobius"/>
    </source>
</evidence>
<keyword evidence="3" id="KW-0732">Signal</keyword>
<proteinExistence type="predicted"/>
<dbReference type="Pfam" id="PF20146">
    <property type="entry name" value="NRF"/>
    <property type="match status" value="1"/>
</dbReference>
<dbReference type="Proteomes" id="UP000735302">
    <property type="component" value="Unassembled WGS sequence"/>
</dbReference>
<keyword evidence="2" id="KW-0472">Membrane</keyword>
<name>A0AAV4D5Q2_9GAST</name>
<feature type="transmembrane region" description="Helical" evidence="2">
    <location>
        <begin position="669"/>
        <end position="691"/>
    </location>
</feature>
<dbReference type="InterPro" id="IPR006621">
    <property type="entry name" value="Nose-resist-to-fluoxetine_N"/>
</dbReference>
<feature type="chain" id="PRO_5043439086" evidence="3">
    <location>
        <begin position="26"/>
        <end position="758"/>
    </location>
</feature>
<dbReference type="InterPro" id="IPR052728">
    <property type="entry name" value="O2_lipid_transport_reg"/>
</dbReference>
<keyword evidence="6" id="KW-1185">Reference proteome</keyword>
<keyword evidence="2" id="KW-0812">Transmembrane</keyword>
<sequence>MAGSCCVGRCLLVLTVFTSPSFIAPSQIQTEAALQTNNSNGYDPTISSTVSSAMTAAGPGDIVTAAETAASINVLPSLESIPGTTQPPDSSASTAASTRKIMQMATNPGSSSPSSSSISAKTWQLLQQLATLLPELREMIGRSQPPTLQQVSLLLDLVRQVGAGLSALPSRLQEGNSSSVDLATVLSKSGLMRNLTASQNPSQHATGVLSDNQPYTVNWLKCEADLLHLSNGLMGRQLWAMQMIDSWGKPESSILRGNLLFLGNNDECRNVHHQNATTFANVQGNICRIKIYLDFMKGLMFDDPGPASVTMDVCMPKSCQSVDIIKALNESGISNVFVTCTADLDIGEDHWAIIAIIILALLLALIVAGTVTEFCVGFKTQNRSEFISACIKSDYDKDIDPLSDTSKVATSGEMDKAERNESRDFLEMTDLRHNAGGTDVRQRLSSGTANSFRKMDSNGRLITNYDVYSSKSFICEVGGGEKSHIHDVDISNGPPRFPPVGKSASNKILWTGPSSGQVKCEDSPPLMRQAKEKQDEGSRTASMEDIAHLAKWQKLFLAFSLPRNTGKILSVKPGAGTIGCLHGIRVLSMGWVILGHVIIFGAGSNSFKNRSDIYDLIQTFMFQIIANAPLSVDTFFFMSGLLTAYLFLKECGKNEKVTIKQGILYYVHRYWRLTPPMLIWILVVSCLLQYIGEGRPGWTDYPAALVCRDSWWVNLLYIQNLYIEKLGCMGVTWYLANDMQFYILAPLVRIPWVYRQAI</sequence>